<keyword evidence="5" id="KW-0326">Glycosidase</keyword>
<evidence type="ECO:0000259" key="7">
    <source>
        <dbReference type="Pfam" id="PF00728"/>
    </source>
</evidence>
<evidence type="ECO:0000313" key="10">
    <source>
        <dbReference type="Proteomes" id="UP000008630"/>
    </source>
</evidence>
<dbReference type="SUPFAM" id="SSF51445">
    <property type="entry name" value="(Trans)glycosidases"/>
    <property type="match status" value="1"/>
</dbReference>
<accession>E6SUK0</accession>
<dbReference type="InterPro" id="IPR015883">
    <property type="entry name" value="Glyco_hydro_20_cat"/>
</dbReference>
<dbReference type="Gene3D" id="3.20.20.80">
    <property type="entry name" value="Glycosidases"/>
    <property type="match status" value="1"/>
</dbReference>
<feature type="domain" description="Glycoside hydrolase family 20 catalytic" evidence="7">
    <location>
        <begin position="147"/>
        <end position="356"/>
    </location>
</feature>
<dbReference type="InterPro" id="IPR017853">
    <property type="entry name" value="GH"/>
</dbReference>
<name>E6SUK0_BACT6</name>
<dbReference type="Pfam" id="PF02838">
    <property type="entry name" value="Glyco_hydro_20b"/>
    <property type="match status" value="1"/>
</dbReference>
<dbReference type="SUPFAM" id="SSF55545">
    <property type="entry name" value="beta-N-acetylhexosaminidase-like domain"/>
    <property type="match status" value="1"/>
</dbReference>
<evidence type="ECO:0000256" key="6">
    <source>
        <dbReference type="PIRSR" id="PIRSR625705-1"/>
    </source>
</evidence>
<evidence type="ECO:0000313" key="9">
    <source>
        <dbReference type="EMBL" id="ADV43364.1"/>
    </source>
</evidence>
<organism evidence="9 10">
    <name type="scientific">Bacteroides helcogenes (strain ATCC 35417 / DSM 20613 / JCM 6297 / CCUG 15421 / P 36-108)</name>
    <dbReference type="NCBI Taxonomy" id="693979"/>
    <lineage>
        <taxon>Bacteria</taxon>
        <taxon>Pseudomonadati</taxon>
        <taxon>Bacteroidota</taxon>
        <taxon>Bacteroidia</taxon>
        <taxon>Bacteroidales</taxon>
        <taxon>Bacteroidaceae</taxon>
        <taxon>Bacteroides</taxon>
    </lineage>
</organism>
<dbReference type="GO" id="GO:0030203">
    <property type="term" value="P:glycosaminoglycan metabolic process"/>
    <property type="evidence" value="ECO:0007669"/>
    <property type="project" value="TreeGrafter"/>
</dbReference>
<dbReference type="InterPro" id="IPR015882">
    <property type="entry name" value="HEX_bac_N"/>
</dbReference>
<dbReference type="PANTHER" id="PTHR22600:SF57">
    <property type="entry name" value="BETA-N-ACETYLHEXOSAMINIDASE"/>
    <property type="match status" value="1"/>
</dbReference>
<dbReference type="OrthoDB" id="9763537at2"/>
<feature type="active site" description="Proton donor" evidence="6">
    <location>
        <position position="285"/>
    </location>
</feature>
<protein>
    <recommendedName>
        <fullName evidence="3">beta-N-acetylhexosaminidase</fullName>
        <ecNumber evidence="3">3.2.1.52</ecNumber>
    </recommendedName>
</protein>
<dbReference type="EC" id="3.2.1.52" evidence="3"/>
<dbReference type="PATRIC" id="fig|693979.3.peg.1440"/>
<reference key="1">
    <citation type="submission" date="2010-11" db="EMBL/GenBank/DDBJ databases">
        <title>The complete genome of Bacteroides helcogenes P 36-108.</title>
        <authorList>
            <consortium name="US DOE Joint Genome Institute (JGI-PGF)"/>
            <person name="Lucas S."/>
            <person name="Copeland A."/>
            <person name="Lapidus A."/>
            <person name="Bruce D."/>
            <person name="Goodwin L."/>
            <person name="Pitluck S."/>
            <person name="Kyrpides N."/>
            <person name="Mavromatis K."/>
            <person name="Ivanova N."/>
            <person name="Zeytun A."/>
            <person name="Brettin T."/>
            <person name="Detter J.C."/>
            <person name="Tapia R."/>
            <person name="Han C."/>
            <person name="Land M."/>
            <person name="Hauser L."/>
            <person name="Markowitz V."/>
            <person name="Cheng J.-F."/>
            <person name="Hugenholtz P."/>
            <person name="Woyke T."/>
            <person name="Wu D."/>
            <person name="Gronow S."/>
            <person name="Wellnitz S."/>
            <person name="Brambilla E."/>
            <person name="Klenk H.-P."/>
            <person name="Eisen J.A."/>
        </authorList>
    </citation>
    <scope>NUCLEOTIDE SEQUENCE</scope>
    <source>
        <strain>P 36-108</strain>
    </source>
</reference>
<comment type="similarity">
    <text evidence="2">Belongs to the glycosyl hydrolase 20 family.</text>
</comment>
<reference evidence="9 10" key="2">
    <citation type="journal article" date="2011" name="Stand. Genomic Sci.">
        <title>Complete genome sequence of Bacteroides helcogenes type strain (P 36-108).</title>
        <authorList>
            <person name="Pati A."/>
            <person name="Gronow S."/>
            <person name="Zeytun A."/>
            <person name="Lapidus A."/>
            <person name="Nolan M."/>
            <person name="Hammon N."/>
            <person name="Deshpande S."/>
            <person name="Cheng J.F."/>
            <person name="Tapia R."/>
            <person name="Han C."/>
            <person name="Goodwin L."/>
            <person name="Pitluck S."/>
            <person name="Liolios K."/>
            <person name="Pagani I."/>
            <person name="Ivanova N."/>
            <person name="Mavromatis K."/>
            <person name="Chen A."/>
            <person name="Palaniappan K."/>
            <person name="Land M."/>
            <person name="Hauser L."/>
            <person name="Chang Y.J."/>
            <person name="Jeffries C.D."/>
            <person name="Detter J.C."/>
            <person name="Brambilla E."/>
            <person name="Rohde M."/>
            <person name="Goker M."/>
            <person name="Woyke T."/>
            <person name="Bristow J."/>
            <person name="Eisen J.A."/>
            <person name="Markowitz V."/>
            <person name="Hugenholtz P."/>
            <person name="Kyrpides N.C."/>
            <person name="Klenk H.P."/>
            <person name="Lucas S."/>
        </authorList>
    </citation>
    <scope>NUCLEOTIDE SEQUENCE [LARGE SCALE GENOMIC DNA]</scope>
    <source>
        <strain evidence="10">ATCC 35417 / DSM 20613 / JCM 6297 / CCUG 15421 / P 36-108</strain>
    </source>
</reference>
<dbReference type="GO" id="GO:0016020">
    <property type="term" value="C:membrane"/>
    <property type="evidence" value="ECO:0007669"/>
    <property type="project" value="TreeGrafter"/>
</dbReference>
<proteinExistence type="inferred from homology"/>
<feature type="domain" description="Beta-hexosaminidase bacterial type N-terminal" evidence="8">
    <location>
        <begin position="73"/>
        <end position="143"/>
    </location>
</feature>
<keyword evidence="10" id="KW-1185">Reference proteome</keyword>
<dbReference type="AlphaFoldDB" id="E6SUK0"/>
<dbReference type="Proteomes" id="UP000008630">
    <property type="component" value="Chromosome"/>
</dbReference>
<gene>
    <name evidence="9" type="ordered locus">Bache_1358</name>
</gene>
<evidence type="ECO:0000256" key="3">
    <source>
        <dbReference type="ARBA" id="ARBA00012663"/>
    </source>
</evidence>
<dbReference type="GO" id="GO:0005975">
    <property type="term" value="P:carbohydrate metabolic process"/>
    <property type="evidence" value="ECO:0007669"/>
    <property type="project" value="InterPro"/>
</dbReference>
<dbReference type="GO" id="GO:0004563">
    <property type="term" value="F:beta-N-acetylhexosaminidase activity"/>
    <property type="evidence" value="ECO:0007669"/>
    <property type="project" value="UniProtKB-EC"/>
</dbReference>
<dbReference type="RefSeq" id="WP_013546958.1">
    <property type="nucleotide sequence ID" value="NC_014933.1"/>
</dbReference>
<dbReference type="PRINTS" id="PR00738">
    <property type="entry name" value="GLHYDRLASE20"/>
</dbReference>
<dbReference type="eggNOG" id="COG3525">
    <property type="taxonomic scope" value="Bacteria"/>
</dbReference>
<keyword evidence="4 9" id="KW-0378">Hydrolase</keyword>
<dbReference type="InterPro" id="IPR029018">
    <property type="entry name" value="Hex-like_dom2"/>
</dbReference>
<dbReference type="EMBL" id="CP002352">
    <property type="protein sequence ID" value="ADV43364.1"/>
    <property type="molecule type" value="Genomic_DNA"/>
</dbReference>
<dbReference type="Gene3D" id="3.30.379.10">
    <property type="entry name" value="Chitobiase/beta-hexosaminidase domain 2-like"/>
    <property type="match status" value="1"/>
</dbReference>
<dbReference type="Pfam" id="PF00728">
    <property type="entry name" value="Glyco_hydro_20"/>
    <property type="match status" value="1"/>
</dbReference>
<evidence type="ECO:0000256" key="2">
    <source>
        <dbReference type="ARBA" id="ARBA00006285"/>
    </source>
</evidence>
<sequence length="688" mass="79492">MKRFLVLACVWLFTDMLYSNELDGRFLLLPQPQSVELTSGKGIDYLKLSYIQPLNDAPVPVLGEMLDRLPRSPRAGKPIRLQLTDKDTPASSEGYILKIDDNGVQISSKAVTGLFYGCQTLEQLMEDARDFKALIPSMKITDYPAISYRAVHFDSKHHLNRMEYYYREIDKLARYKINAVIWELEDKLRYTRRPEIAASNAISKQEMQALCRYARERNVEISPLVQGLGHAGFILKHHWELRENPDSDWEFCPSDPRTYELQFDLYRDAIEAMPYGRYLHVGGDEITAIGIDERCKATGKTPFELQMIWLRKVCDFATAHGRIPIFWDDMPLKYGGVWNLVNGNESAEEVAAKWNNEKLDEGIGLFPKECIYMRWNYRDATKPGHQRILQWYHDKGLKVMGATSVAFGDSPFMPRDSSLASNIKGFNVLVARNQLKGILATTWDDGSPHSETVWRGYIAQGEYGWNPTARSVEAFKTAHAQREFGFRPEDKRMAFVDDMEQEAFFFDAALVSAGRRNPAWGTTKFTLITLPDKNAPGQWSRAYQQKIAQAEMEAKRYDVICKGIEAAKQHALRNRYTLEVYEQTNHLLNFPVRLILALHAYDIAADENSRKVALRRIGEVCEYFRTMRMNLEDVYSRTRFMQQPDGYITDQNHSNHLAAKTSNSDWWYYYEIPMVKKTKVWLESLINK</sequence>
<dbReference type="KEGG" id="bhl:Bache_1358"/>
<evidence type="ECO:0000256" key="4">
    <source>
        <dbReference type="ARBA" id="ARBA00022801"/>
    </source>
</evidence>
<evidence type="ECO:0000256" key="1">
    <source>
        <dbReference type="ARBA" id="ARBA00001231"/>
    </source>
</evidence>
<dbReference type="InterPro" id="IPR025705">
    <property type="entry name" value="Beta_hexosaminidase_sua/sub"/>
</dbReference>
<evidence type="ECO:0000256" key="5">
    <source>
        <dbReference type="ARBA" id="ARBA00023295"/>
    </source>
</evidence>
<evidence type="ECO:0000259" key="8">
    <source>
        <dbReference type="Pfam" id="PF02838"/>
    </source>
</evidence>
<comment type="catalytic activity">
    <reaction evidence="1">
        <text>Hydrolysis of terminal non-reducing N-acetyl-D-hexosamine residues in N-acetyl-beta-D-hexosaminides.</text>
        <dbReference type="EC" id="3.2.1.52"/>
    </reaction>
</comment>
<dbReference type="STRING" id="693979.Bache_1358"/>
<dbReference type="HOGENOM" id="CLU_405269_0_0_10"/>
<dbReference type="PANTHER" id="PTHR22600">
    <property type="entry name" value="BETA-HEXOSAMINIDASE"/>
    <property type="match status" value="1"/>
</dbReference>